<dbReference type="AlphaFoldDB" id="A0A3E0VNR7"/>
<dbReference type="PROSITE" id="PS51257">
    <property type="entry name" value="PROKAR_LIPOPROTEIN"/>
    <property type="match status" value="1"/>
</dbReference>
<keyword evidence="2" id="KW-0812">Transmembrane</keyword>
<dbReference type="OrthoDB" id="186919at2"/>
<evidence type="ECO:0000313" key="5">
    <source>
        <dbReference type="Proteomes" id="UP000256709"/>
    </source>
</evidence>
<evidence type="ECO:0000256" key="2">
    <source>
        <dbReference type="SAM" id="Phobius"/>
    </source>
</evidence>
<dbReference type="EMBL" id="NBXA01000023">
    <property type="protein sequence ID" value="RFA11602.1"/>
    <property type="molecule type" value="Genomic_DNA"/>
</dbReference>
<sequence length="316" mass="31512">MGLIRSCSPYSVAMKRKLLVISVLASALLLGGCSALGGSSGSSSGGLSGGTSSEANGSPGGEQLTAPNGAAPADGSTGRDAPTLIPGAQIVTTGTITLLAEEPSAAADSAVALTTSLGGHVDNRTEQSSGDARADLVLRIPSAKVTEAIDGLKKLATVDSVSVTATDVTAEASDIDARVTALQTSVTRLLDLMSKATNTTDLIALESTLSERQGDLDSLVAQRTALTDTIAYSSITLSIEDSSAAPVTAPGDFWTGLGTGWASLLTALAGALVAFGVALPWLVALGVIGLVVLGIVRLVTRRGRRAVPAAGSETPS</sequence>
<feature type="transmembrane region" description="Helical" evidence="2">
    <location>
        <begin position="272"/>
        <end position="296"/>
    </location>
</feature>
<dbReference type="Proteomes" id="UP000256709">
    <property type="component" value="Unassembled WGS sequence"/>
</dbReference>
<feature type="domain" description="DUF4349" evidence="3">
    <location>
        <begin position="89"/>
        <end position="292"/>
    </location>
</feature>
<keyword evidence="2" id="KW-1133">Transmembrane helix</keyword>
<accession>A0A3E0VNR7</accession>
<proteinExistence type="predicted"/>
<keyword evidence="2" id="KW-0472">Membrane</keyword>
<evidence type="ECO:0000259" key="3">
    <source>
        <dbReference type="Pfam" id="PF14257"/>
    </source>
</evidence>
<dbReference type="InterPro" id="IPR025645">
    <property type="entry name" value="DUF4349"/>
</dbReference>
<feature type="region of interest" description="Disordered" evidence="1">
    <location>
        <begin position="41"/>
        <end position="84"/>
    </location>
</feature>
<evidence type="ECO:0000313" key="4">
    <source>
        <dbReference type="EMBL" id="RFA11602.1"/>
    </source>
</evidence>
<organism evidence="4 5">
    <name type="scientific">Subtercola boreus</name>
    <dbReference type="NCBI Taxonomy" id="120213"/>
    <lineage>
        <taxon>Bacteria</taxon>
        <taxon>Bacillati</taxon>
        <taxon>Actinomycetota</taxon>
        <taxon>Actinomycetes</taxon>
        <taxon>Micrococcales</taxon>
        <taxon>Microbacteriaceae</taxon>
        <taxon>Subtercola</taxon>
    </lineage>
</organism>
<name>A0A3E0VNR7_9MICO</name>
<protein>
    <recommendedName>
        <fullName evidence="3">DUF4349 domain-containing protein</fullName>
    </recommendedName>
</protein>
<evidence type="ECO:0000256" key="1">
    <source>
        <dbReference type="SAM" id="MobiDB-lite"/>
    </source>
</evidence>
<comment type="caution">
    <text evidence="4">The sequence shown here is derived from an EMBL/GenBank/DDBJ whole genome shotgun (WGS) entry which is preliminary data.</text>
</comment>
<reference evidence="4 5" key="1">
    <citation type="submission" date="2017-04" db="EMBL/GenBank/DDBJ databases">
        <title>Comparative genome analysis of Subtercola boreus.</title>
        <authorList>
            <person name="Cho Y.-J."/>
            <person name="Cho A."/>
            <person name="Kim O.-S."/>
            <person name="Lee J.-I."/>
        </authorList>
    </citation>
    <scope>NUCLEOTIDE SEQUENCE [LARGE SCALE GENOMIC DNA]</scope>
    <source>
        <strain evidence="4 5">P27444</strain>
    </source>
</reference>
<dbReference type="Pfam" id="PF14257">
    <property type="entry name" value="DUF4349"/>
    <property type="match status" value="1"/>
</dbReference>
<gene>
    <name evidence="4" type="ORF">B7R21_12990</name>
</gene>